<evidence type="ECO:0000313" key="9">
    <source>
        <dbReference type="Proteomes" id="UP000431922"/>
    </source>
</evidence>
<reference evidence="8 9" key="1">
    <citation type="submission" date="2019-12" db="EMBL/GenBank/DDBJ databases">
        <title>Genomic-based taxomic classification of the family Erythrobacteraceae.</title>
        <authorList>
            <person name="Xu L."/>
        </authorList>
    </citation>
    <scope>NUCLEOTIDE SEQUENCE [LARGE SCALE GENOMIC DNA]</scope>
    <source>
        <strain evidence="8 9">KCTC 42453</strain>
    </source>
</reference>
<dbReference type="Pfam" id="PF04011">
    <property type="entry name" value="LemA"/>
    <property type="match status" value="1"/>
</dbReference>
<comment type="caution">
    <text evidence="8">The sequence shown here is derived from an EMBL/GenBank/DDBJ whole genome shotgun (WGS) entry which is preliminary data.</text>
</comment>
<evidence type="ECO:0000256" key="2">
    <source>
        <dbReference type="ARBA" id="ARBA00008854"/>
    </source>
</evidence>
<dbReference type="Proteomes" id="UP000431922">
    <property type="component" value="Unassembled WGS sequence"/>
</dbReference>
<comment type="similarity">
    <text evidence="2">Belongs to the LemA family.</text>
</comment>
<keyword evidence="5" id="KW-0472">Membrane</keyword>
<comment type="subcellular location">
    <subcellularLocation>
        <location evidence="1">Membrane</location>
        <topology evidence="1">Single-pass membrane protein</topology>
    </subcellularLocation>
</comment>
<evidence type="ECO:0000256" key="1">
    <source>
        <dbReference type="ARBA" id="ARBA00004167"/>
    </source>
</evidence>
<sequence length="212" mass="22771">MIFTSVHRLAPVRFALVAIAALGLASCGINSVPAAEENAKAKWADVQAAFQERANLVPNLAEVAQGAAEQERGILTDVIEARSRATSIQLSADDLNDPEKMAEFQAAQSQLGAGLGRLLANFEAYPDLKSIGNYQMLQSQLEGQENRIRITLRDYNEAVRVYNTTIRTFPDTIGANLIHGAEPMVPYEATTPGAEAAPTLDMTPNTDTTPGT</sequence>
<evidence type="ECO:0000256" key="7">
    <source>
        <dbReference type="SAM" id="SignalP"/>
    </source>
</evidence>
<evidence type="ECO:0000256" key="3">
    <source>
        <dbReference type="ARBA" id="ARBA00022692"/>
    </source>
</evidence>
<gene>
    <name evidence="8" type="ORF">GRI65_01555</name>
</gene>
<keyword evidence="9" id="KW-1185">Reference proteome</keyword>
<accession>A0A845AYY4</accession>
<feature type="compositionally biased region" description="Polar residues" evidence="6">
    <location>
        <begin position="202"/>
        <end position="212"/>
    </location>
</feature>
<dbReference type="InterPro" id="IPR007156">
    <property type="entry name" value="MamQ_LemA"/>
</dbReference>
<feature type="signal peptide" evidence="7">
    <location>
        <begin position="1"/>
        <end position="34"/>
    </location>
</feature>
<dbReference type="Gene3D" id="1.20.1440.20">
    <property type="entry name" value="LemA-like domain"/>
    <property type="match status" value="1"/>
</dbReference>
<dbReference type="SUPFAM" id="SSF140478">
    <property type="entry name" value="LemA-like"/>
    <property type="match status" value="1"/>
</dbReference>
<evidence type="ECO:0000313" key="8">
    <source>
        <dbReference type="EMBL" id="MXP43138.1"/>
    </source>
</evidence>
<feature type="compositionally biased region" description="Low complexity" evidence="6">
    <location>
        <begin position="189"/>
        <end position="199"/>
    </location>
</feature>
<dbReference type="InterPro" id="IPR023353">
    <property type="entry name" value="LemA-like_dom_sf"/>
</dbReference>
<evidence type="ECO:0000256" key="4">
    <source>
        <dbReference type="ARBA" id="ARBA00022989"/>
    </source>
</evidence>
<name>A0A845AYY4_9SPHN</name>
<proteinExistence type="inferred from homology"/>
<organism evidence="8 9">
    <name type="scientific">Allopontixanthobacter sediminis</name>
    <dbReference type="NCBI Taxonomy" id="1689985"/>
    <lineage>
        <taxon>Bacteria</taxon>
        <taxon>Pseudomonadati</taxon>
        <taxon>Pseudomonadota</taxon>
        <taxon>Alphaproteobacteria</taxon>
        <taxon>Sphingomonadales</taxon>
        <taxon>Erythrobacteraceae</taxon>
        <taxon>Allopontixanthobacter</taxon>
    </lineage>
</organism>
<dbReference type="OrthoDB" id="9804152at2"/>
<keyword evidence="3" id="KW-0812">Transmembrane</keyword>
<dbReference type="AlphaFoldDB" id="A0A845AYY4"/>
<protein>
    <submittedName>
        <fullName evidence="8">LemA family protein</fullName>
    </submittedName>
</protein>
<dbReference type="PANTHER" id="PTHR34478">
    <property type="entry name" value="PROTEIN LEMA"/>
    <property type="match status" value="1"/>
</dbReference>
<evidence type="ECO:0000256" key="5">
    <source>
        <dbReference type="ARBA" id="ARBA00023136"/>
    </source>
</evidence>
<evidence type="ECO:0000256" key="6">
    <source>
        <dbReference type="SAM" id="MobiDB-lite"/>
    </source>
</evidence>
<dbReference type="PANTHER" id="PTHR34478:SF2">
    <property type="entry name" value="MEMBRANE PROTEIN"/>
    <property type="match status" value="1"/>
</dbReference>
<keyword evidence="4" id="KW-1133">Transmembrane helix</keyword>
<feature type="chain" id="PRO_5032449636" evidence="7">
    <location>
        <begin position="35"/>
        <end position="212"/>
    </location>
</feature>
<keyword evidence="7" id="KW-0732">Signal</keyword>
<feature type="region of interest" description="Disordered" evidence="6">
    <location>
        <begin position="189"/>
        <end position="212"/>
    </location>
</feature>
<dbReference type="EMBL" id="WTYL01000001">
    <property type="protein sequence ID" value="MXP43138.1"/>
    <property type="molecule type" value="Genomic_DNA"/>
</dbReference>
<dbReference type="GO" id="GO:0016020">
    <property type="term" value="C:membrane"/>
    <property type="evidence" value="ECO:0007669"/>
    <property type="project" value="UniProtKB-SubCell"/>
</dbReference>
<dbReference type="RefSeq" id="WP_160754780.1">
    <property type="nucleotide sequence ID" value="NZ_WTYL01000001.1"/>
</dbReference>